<accession>A0A809ZMF1</accession>
<feature type="region of interest" description="Disordered" evidence="1">
    <location>
        <begin position="242"/>
        <end position="266"/>
    </location>
</feature>
<evidence type="ECO:0000313" key="3">
    <source>
        <dbReference type="EMBL" id="BCE53676.1"/>
    </source>
</evidence>
<organism evidence="3">
    <name type="scientific">Bradyrhizobium diazoefficiens</name>
    <dbReference type="NCBI Taxonomy" id="1355477"/>
    <lineage>
        <taxon>Bacteria</taxon>
        <taxon>Pseudomonadati</taxon>
        <taxon>Pseudomonadota</taxon>
        <taxon>Alphaproteobacteria</taxon>
        <taxon>Hyphomicrobiales</taxon>
        <taxon>Nitrobacteraceae</taxon>
        <taxon>Bradyrhizobium</taxon>
    </lineage>
</organism>
<proteinExistence type="predicted"/>
<feature type="domain" description="Methyltransferase type 11" evidence="2">
    <location>
        <begin position="61"/>
        <end position="156"/>
    </location>
</feature>
<dbReference type="GO" id="GO:0008757">
    <property type="term" value="F:S-adenosylmethionine-dependent methyltransferase activity"/>
    <property type="evidence" value="ECO:0007669"/>
    <property type="project" value="InterPro"/>
</dbReference>
<dbReference type="EMBL" id="AP023096">
    <property type="protein sequence ID" value="BCE62396.1"/>
    <property type="molecule type" value="Genomic_DNA"/>
</dbReference>
<reference evidence="3" key="1">
    <citation type="submission" date="2020-05" db="EMBL/GenBank/DDBJ databases">
        <title>Complete genome sequence of Bradyrhizobium diazoefficiens XF5 isolated from soybean nodule.</title>
        <authorList>
            <person name="Noda R."/>
            <person name="Kakizaki K."/>
            <person name="Minamisawa K."/>
        </authorList>
    </citation>
    <scope>NUCLEOTIDE SEQUENCE</scope>
    <source>
        <strain evidence="3">XF5</strain>
    </source>
</reference>
<sequence length="266" mass="30010">MTISGAHARRAHAASTRRSEEAYDIVADHYDEWSWQTFWRENEFPILLSLIKSSPPTRGVLDLGIGTGAFLSYALPHLSRSMHLVGVDISTHMLERAQVRLVSRAALVRGDVQAGLPFESSSFDLVLMMRVANHLRHFDKALREVNRVLSPGGKLIATDLAEEFEYDCTRIPTPRATVEIETYKHTELDWRDALSSASFGSIDFRRYRPSDMRDASAGQLAHKFPKGNVPIFSVVQAIKDDRTQKSKPRRTASSKNESLDMIERVN</sequence>
<dbReference type="InterPro" id="IPR013216">
    <property type="entry name" value="Methyltransf_11"/>
</dbReference>
<dbReference type="InterPro" id="IPR029063">
    <property type="entry name" value="SAM-dependent_MTases_sf"/>
</dbReference>
<dbReference type="CDD" id="cd02440">
    <property type="entry name" value="AdoMet_MTases"/>
    <property type="match status" value="1"/>
</dbReference>
<dbReference type="InterPro" id="IPR050508">
    <property type="entry name" value="Methyltransf_Superfamily"/>
</dbReference>
<dbReference type="RefSeq" id="WP_074076533.1">
    <property type="nucleotide sequence ID" value="NZ_AP022638.1"/>
</dbReference>
<evidence type="ECO:0000313" key="4">
    <source>
        <dbReference type="EMBL" id="BCE62396.1"/>
    </source>
</evidence>
<dbReference type="AlphaFoldDB" id="A0A809ZMF1"/>
<gene>
    <name evidence="3" type="ORF">XF5B_11880</name>
    <name evidence="4" type="ORF">XF6B_11950</name>
</gene>
<evidence type="ECO:0000256" key="1">
    <source>
        <dbReference type="SAM" id="MobiDB-lite"/>
    </source>
</evidence>
<reference evidence="4" key="2">
    <citation type="submission" date="2020-05" db="EMBL/GenBank/DDBJ databases">
        <title>Complete genome sequence of Bradyrhizobium diazoefficiens XF6 isolated from soybean nodule.</title>
        <authorList>
            <person name="Noda R."/>
            <person name="Kakizaki K."/>
            <person name="Minamisawa K."/>
        </authorList>
    </citation>
    <scope>NUCLEOTIDE SEQUENCE</scope>
    <source>
        <strain evidence="4">XF6</strain>
    </source>
</reference>
<dbReference type="Pfam" id="PF08241">
    <property type="entry name" value="Methyltransf_11"/>
    <property type="match status" value="1"/>
</dbReference>
<dbReference type="EMBL" id="AP023095">
    <property type="protein sequence ID" value="BCE53676.1"/>
    <property type="molecule type" value="Genomic_DNA"/>
</dbReference>
<dbReference type="SUPFAM" id="SSF53335">
    <property type="entry name" value="S-adenosyl-L-methionine-dependent methyltransferases"/>
    <property type="match status" value="1"/>
</dbReference>
<name>A0A809ZMF1_9BRAD</name>
<protein>
    <recommendedName>
        <fullName evidence="2">Methyltransferase type 11 domain-containing protein</fullName>
    </recommendedName>
</protein>
<evidence type="ECO:0000259" key="2">
    <source>
        <dbReference type="Pfam" id="PF08241"/>
    </source>
</evidence>
<dbReference type="Gene3D" id="3.40.50.150">
    <property type="entry name" value="Vaccinia Virus protein VP39"/>
    <property type="match status" value="1"/>
</dbReference>
<feature type="compositionally biased region" description="Basic and acidic residues" evidence="1">
    <location>
        <begin position="257"/>
        <end position="266"/>
    </location>
</feature>
<dbReference type="PANTHER" id="PTHR42912">
    <property type="entry name" value="METHYLTRANSFERASE"/>
    <property type="match status" value="1"/>
</dbReference>